<feature type="transmembrane region" description="Helical" evidence="1">
    <location>
        <begin position="49"/>
        <end position="70"/>
    </location>
</feature>
<dbReference type="EMBL" id="AF320576">
    <property type="protein sequence ID" value="AAQ14681.1"/>
    <property type="molecule type" value="Genomic_DNA"/>
</dbReference>
<evidence type="ECO:0000313" key="3">
    <source>
        <dbReference type="Proteomes" id="UP000009070"/>
    </source>
</evidence>
<sequence>MLLVTRPLLASVTNQLSLSSTIAKAESATSTGVQAVPFRVTSLRITAEPIVVAAIFANVYAVSMTLFLVLTLTTIPAVTGVICSKICENVALYRVMIAFCKNVGVVSERLRKIWIYSIALYVSSSAPSGRGTLINEPMLSNCCPTAFLIFLSVCICHETSSNVCNSSVIALSKLV</sequence>
<evidence type="ECO:0000256" key="1">
    <source>
        <dbReference type="SAM" id="Phobius"/>
    </source>
</evidence>
<keyword evidence="1" id="KW-1133">Transmembrane helix</keyword>
<keyword evidence="3" id="KW-1185">Reference proteome</keyword>
<evidence type="ECO:0000313" key="2">
    <source>
        <dbReference type="EMBL" id="AAQ14681.1"/>
    </source>
</evidence>
<name>Q6KGG0_BPFO1</name>
<keyword evidence="1" id="KW-0812">Transmembrane</keyword>
<accession>Q6KGG0</accession>
<organism evidence="2 3">
    <name type="scientific">Salmonella phage Felix O1 (isolate Felix O1-VT1)</name>
    <name type="common">Bacteriophage Felix O1</name>
    <dbReference type="NCBI Taxonomy" id="1283336"/>
    <lineage>
        <taxon>Viruses</taxon>
        <taxon>Duplodnaviria</taxon>
        <taxon>Heunggongvirae</taxon>
        <taxon>Uroviricota</taxon>
        <taxon>Caudoviricetes</taxon>
        <taxon>Andersonviridae</taxon>
        <taxon>Ounavirinae</taxon>
        <taxon>Felixounavirus</taxon>
        <taxon>Felixounavirus felixO1</taxon>
    </lineage>
</organism>
<protein>
    <submittedName>
        <fullName evidence="2">Uncharacterized protein</fullName>
    </submittedName>
</protein>
<dbReference type="Proteomes" id="UP000009070">
    <property type="component" value="Segment"/>
</dbReference>
<reference evidence="2 3" key="1">
    <citation type="submission" date="2000-11" db="EMBL/GenBank/DDBJ databases">
        <title>Bacteriophage Felix O1: Genetic Characterization.</title>
        <authorList>
            <person name="Sriranganathan N."/>
            <person name="Whichard J.M."/>
            <person name="Pierson F.W."/>
            <person name="Kapur V."/>
            <person name="Weigt L.A."/>
        </authorList>
    </citation>
    <scope>NUCLEOTIDE SEQUENCE [LARGE SCALE GENOMIC DNA]</scope>
    <source>
        <strain evidence="2">Felix O1-VT1</strain>
    </source>
</reference>
<proteinExistence type="predicted"/>
<keyword evidence="1" id="KW-0472">Membrane</keyword>
<organismHost>
    <name type="scientific">Salmonella</name>
    <dbReference type="NCBI Taxonomy" id="590"/>
</organismHost>